<comment type="similarity">
    <text evidence="1">Belongs to the NadC/ModD family.</text>
</comment>
<dbReference type="InterPro" id="IPR036068">
    <property type="entry name" value="Nicotinate_pribotase-like_C"/>
</dbReference>
<dbReference type="GO" id="GO:0005737">
    <property type="term" value="C:cytoplasm"/>
    <property type="evidence" value="ECO:0007669"/>
    <property type="project" value="TreeGrafter"/>
</dbReference>
<evidence type="ECO:0000256" key="3">
    <source>
        <dbReference type="ARBA" id="ARBA00022679"/>
    </source>
</evidence>
<dbReference type="GO" id="GO:0009435">
    <property type="term" value="P:NAD+ biosynthetic process"/>
    <property type="evidence" value="ECO:0007669"/>
    <property type="project" value="InterPro"/>
</dbReference>
<protein>
    <submittedName>
        <fullName evidence="7">Nicotinate-nucleotide pyrophosphorylase (Carboxylating)</fullName>
    </submittedName>
</protein>
<dbReference type="PANTHER" id="PTHR32179">
    <property type="entry name" value="NICOTINATE-NUCLEOTIDE PYROPHOSPHORYLASE [CARBOXYLATING]"/>
    <property type="match status" value="1"/>
</dbReference>
<reference evidence="7 8" key="1">
    <citation type="submission" date="2019-03" db="EMBL/GenBank/DDBJ databases">
        <title>Genomic Encyclopedia of Type Strains, Phase IV (KMG-IV): sequencing the most valuable type-strain genomes for metagenomic binning, comparative biology and taxonomic classification.</title>
        <authorList>
            <person name="Goeker M."/>
        </authorList>
    </citation>
    <scope>NUCLEOTIDE SEQUENCE [LARGE SCALE GENOMIC DNA]</scope>
    <source>
        <strain evidence="7 8">DSM 24455</strain>
    </source>
</reference>
<dbReference type="RefSeq" id="WP_133628856.1">
    <property type="nucleotide sequence ID" value="NZ_SOAZ01000022.1"/>
</dbReference>
<comment type="catalytic activity">
    <reaction evidence="4">
        <text>nicotinate beta-D-ribonucleotide + CO2 + diphosphate = quinolinate + 5-phospho-alpha-D-ribose 1-diphosphate + 2 H(+)</text>
        <dbReference type="Rhea" id="RHEA:12733"/>
        <dbReference type="ChEBI" id="CHEBI:15378"/>
        <dbReference type="ChEBI" id="CHEBI:16526"/>
        <dbReference type="ChEBI" id="CHEBI:29959"/>
        <dbReference type="ChEBI" id="CHEBI:33019"/>
        <dbReference type="ChEBI" id="CHEBI:57502"/>
        <dbReference type="ChEBI" id="CHEBI:58017"/>
        <dbReference type="EC" id="2.4.2.19"/>
    </reaction>
</comment>
<proteinExistence type="inferred from homology"/>
<keyword evidence="2" id="KW-0328">Glycosyltransferase</keyword>
<dbReference type="OrthoDB" id="1677778at2"/>
<organism evidence="7 8">
    <name type="scientific">Fonticella tunisiensis</name>
    <dbReference type="NCBI Taxonomy" id="1096341"/>
    <lineage>
        <taxon>Bacteria</taxon>
        <taxon>Bacillati</taxon>
        <taxon>Bacillota</taxon>
        <taxon>Clostridia</taxon>
        <taxon>Eubacteriales</taxon>
        <taxon>Clostridiaceae</taxon>
        <taxon>Fonticella</taxon>
    </lineage>
</organism>
<dbReference type="AlphaFoldDB" id="A0A4R7KDM0"/>
<evidence type="ECO:0000256" key="1">
    <source>
        <dbReference type="ARBA" id="ARBA00009400"/>
    </source>
</evidence>
<dbReference type="EMBL" id="SOAZ01000022">
    <property type="protein sequence ID" value="TDT51035.1"/>
    <property type="molecule type" value="Genomic_DNA"/>
</dbReference>
<dbReference type="Pfam" id="PF01729">
    <property type="entry name" value="QRPTase_C"/>
    <property type="match status" value="1"/>
</dbReference>
<dbReference type="PANTHER" id="PTHR32179:SF3">
    <property type="entry name" value="NICOTINATE-NUCLEOTIDE PYROPHOSPHORYLASE [CARBOXYLATING]"/>
    <property type="match status" value="1"/>
</dbReference>
<gene>
    <name evidence="7" type="ORF">EDD71_1225</name>
</gene>
<dbReference type="SUPFAM" id="SSF51690">
    <property type="entry name" value="Nicotinate/Quinolinate PRTase C-terminal domain-like"/>
    <property type="match status" value="1"/>
</dbReference>
<evidence type="ECO:0000256" key="2">
    <source>
        <dbReference type="ARBA" id="ARBA00022676"/>
    </source>
</evidence>
<name>A0A4R7KDM0_9CLOT</name>
<evidence type="ECO:0000256" key="4">
    <source>
        <dbReference type="ARBA" id="ARBA00047445"/>
    </source>
</evidence>
<dbReference type="Pfam" id="PF02749">
    <property type="entry name" value="QRPTase_N"/>
    <property type="match status" value="1"/>
</dbReference>
<comment type="caution">
    <text evidence="7">The sequence shown here is derived from an EMBL/GenBank/DDBJ whole genome shotgun (WGS) entry which is preliminary data.</text>
</comment>
<feature type="domain" description="Quinolinate phosphoribosyl transferase C-terminal" evidence="5">
    <location>
        <begin position="94"/>
        <end position="267"/>
    </location>
</feature>
<evidence type="ECO:0000259" key="6">
    <source>
        <dbReference type="Pfam" id="PF02749"/>
    </source>
</evidence>
<keyword evidence="8" id="KW-1185">Reference proteome</keyword>
<dbReference type="InterPro" id="IPR002638">
    <property type="entry name" value="Quinolinate_PRibosylTrfase_C"/>
</dbReference>
<feature type="domain" description="Quinolinate phosphoribosyl transferase N-terminal" evidence="6">
    <location>
        <begin position="11"/>
        <end position="92"/>
    </location>
</feature>
<dbReference type="InterPro" id="IPR027277">
    <property type="entry name" value="NadC/ModD"/>
</dbReference>
<dbReference type="SUPFAM" id="SSF54675">
    <property type="entry name" value="Nicotinate/Quinolinate PRTase N-terminal domain-like"/>
    <property type="match status" value="1"/>
</dbReference>
<dbReference type="GO" id="GO:0034213">
    <property type="term" value="P:quinolinate catabolic process"/>
    <property type="evidence" value="ECO:0007669"/>
    <property type="project" value="TreeGrafter"/>
</dbReference>
<dbReference type="Gene3D" id="3.90.1170.20">
    <property type="entry name" value="Quinolinate phosphoribosyl transferase, N-terminal domain"/>
    <property type="match status" value="1"/>
</dbReference>
<dbReference type="InterPro" id="IPR022412">
    <property type="entry name" value="Quinolinate_PRibosylTrfase_N"/>
</dbReference>
<sequence length="269" mass="29277">MHQGIVKDVRDIVFSSIMYKRITAQITVQGDGIISGVKSAGEKLRELGVEAEFYVTDGDRVKAGDIVSKIIGTPKQITSAEDMAIGKMAKASGIATATSRAVELSEGKIRIVSGAWKKMPGEIKEMVREAVKNGGASFRIVDTPFMYLDKNYVRIFGGIVDTLKATKELGNICRVIQLRGETKSIREEAVEAISEGADVLMIDTGNVQDAVEVINLLNEMGIRQEKKVAFAGEIRISDIPLYSSMNIDILDIGKQIVDAPLLDMKLDVV</sequence>
<dbReference type="Gene3D" id="3.20.20.70">
    <property type="entry name" value="Aldolase class I"/>
    <property type="match status" value="1"/>
</dbReference>
<dbReference type="Proteomes" id="UP000295325">
    <property type="component" value="Unassembled WGS sequence"/>
</dbReference>
<accession>A0A4R7KDM0</accession>
<evidence type="ECO:0000313" key="8">
    <source>
        <dbReference type="Proteomes" id="UP000295325"/>
    </source>
</evidence>
<dbReference type="GO" id="GO:0004514">
    <property type="term" value="F:nicotinate-nucleotide diphosphorylase (carboxylating) activity"/>
    <property type="evidence" value="ECO:0007669"/>
    <property type="project" value="UniProtKB-EC"/>
</dbReference>
<keyword evidence="3" id="KW-0808">Transferase</keyword>
<dbReference type="InterPro" id="IPR013785">
    <property type="entry name" value="Aldolase_TIM"/>
</dbReference>
<evidence type="ECO:0000313" key="7">
    <source>
        <dbReference type="EMBL" id="TDT51035.1"/>
    </source>
</evidence>
<dbReference type="InterPro" id="IPR037128">
    <property type="entry name" value="Quinolinate_PRibosylTase_N_sf"/>
</dbReference>
<evidence type="ECO:0000259" key="5">
    <source>
        <dbReference type="Pfam" id="PF01729"/>
    </source>
</evidence>